<feature type="domain" description="Ribbon-helix-helix protein CopG" evidence="1">
    <location>
        <begin position="13"/>
        <end position="53"/>
    </location>
</feature>
<dbReference type="KEGG" id="slaa:EUU25_09355"/>
<dbReference type="InterPro" id="IPR013321">
    <property type="entry name" value="Arc_rbn_hlx_hlx"/>
</dbReference>
<accession>A0A6I6L9M9</accession>
<dbReference type="Proteomes" id="UP000428803">
    <property type="component" value="Chromosome"/>
</dbReference>
<dbReference type="OrthoDB" id="7605283at2"/>
<dbReference type="GO" id="GO:0006355">
    <property type="term" value="P:regulation of DNA-templated transcription"/>
    <property type="evidence" value="ECO:0007669"/>
    <property type="project" value="InterPro"/>
</dbReference>
<dbReference type="Pfam" id="PF01402">
    <property type="entry name" value="RHH_1"/>
    <property type="match status" value="1"/>
</dbReference>
<evidence type="ECO:0000313" key="2">
    <source>
        <dbReference type="EMBL" id="QGY80807.1"/>
    </source>
</evidence>
<dbReference type="Gene3D" id="1.10.1220.10">
    <property type="entry name" value="Met repressor-like"/>
    <property type="match status" value="1"/>
</dbReference>
<dbReference type="InterPro" id="IPR002145">
    <property type="entry name" value="CopG"/>
</dbReference>
<dbReference type="EMBL" id="CP035733">
    <property type="protein sequence ID" value="QGY80807.1"/>
    <property type="molecule type" value="Genomic_DNA"/>
</dbReference>
<reference evidence="3" key="1">
    <citation type="submission" date="2019-01" db="EMBL/GenBank/DDBJ databases">
        <title>Sphingorhabdus lacus sp.nov., isolated from an oligotrophic freshwater lake.</title>
        <authorList>
            <person name="Park M."/>
        </authorList>
    </citation>
    <scope>NUCLEOTIDE SEQUENCE [LARGE SCALE GENOMIC DNA]</scope>
    <source>
        <strain evidence="3">IMCC1753</strain>
    </source>
</reference>
<keyword evidence="3" id="KW-1185">Reference proteome</keyword>
<protein>
    <submittedName>
        <fullName evidence="2">CopG family transcriptional regulator</fullName>
    </submittedName>
</protein>
<sequence>MMTSDASSSKMQKRITISLREDQYAGLEEVAEDLGVNLSDAAREAINTFLLKEHWGRTIGTLAESEIKKGMTNEEVLARVMDKFPHARTTKDSIAWYRSRLRREDPEVPTDREAKVRRGAV</sequence>
<name>A0A6I6L9M9_9SPHN</name>
<dbReference type="AlphaFoldDB" id="A0A6I6L9M9"/>
<organism evidence="2 3">
    <name type="scientific">Sphingorhabdus lacus</name>
    <dbReference type="NCBI Taxonomy" id="392610"/>
    <lineage>
        <taxon>Bacteria</taxon>
        <taxon>Pseudomonadati</taxon>
        <taxon>Pseudomonadota</taxon>
        <taxon>Alphaproteobacteria</taxon>
        <taxon>Sphingomonadales</taxon>
        <taxon>Sphingomonadaceae</taxon>
        <taxon>Sphingorhabdus</taxon>
    </lineage>
</organism>
<proteinExistence type="predicted"/>
<dbReference type="SUPFAM" id="SSF47598">
    <property type="entry name" value="Ribbon-helix-helix"/>
    <property type="match status" value="1"/>
</dbReference>
<evidence type="ECO:0000313" key="3">
    <source>
        <dbReference type="Proteomes" id="UP000428803"/>
    </source>
</evidence>
<evidence type="ECO:0000259" key="1">
    <source>
        <dbReference type="Pfam" id="PF01402"/>
    </source>
</evidence>
<dbReference type="InterPro" id="IPR010985">
    <property type="entry name" value="Ribbon_hlx_hlx"/>
</dbReference>
<gene>
    <name evidence="2" type="ORF">EUU25_09355</name>
</gene>